<dbReference type="PANTHER" id="PTHR22847">
    <property type="entry name" value="WD40 REPEAT PROTEIN"/>
    <property type="match status" value="1"/>
</dbReference>
<evidence type="ECO:0000256" key="4">
    <source>
        <dbReference type="SAM" id="MobiDB-lite"/>
    </source>
</evidence>
<dbReference type="Pfam" id="PF12937">
    <property type="entry name" value="F-box-like"/>
    <property type="match status" value="1"/>
</dbReference>
<dbReference type="RefSeq" id="WP_041018341.1">
    <property type="nucleotide sequence ID" value="NZ_CCEJ010000009.1"/>
</dbReference>
<dbReference type="Gene3D" id="1.20.1280.50">
    <property type="match status" value="1"/>
</dbReference>
<dbReference type="SUPFAM" id="SSF50998">
    <property type="entry name" value="Quinoprotein alcohol dehydrogenase-like"/>
    <property type="match status" value="1"/>
</dbReference>
<dbReference type="PROSITE" id="PS50294">
    <property type="entry name" value="WD_REPEATS_REGION"/>
    <property type="match status" value="2"/>
</dbReference>
<evidence type="ECO:0000256" key="1">
    <source>
        <dbReference type="ARBA" id="ARBA00022574"/>
    </source>
</evidence>
<feature type="repeat" description="WD" evidence="3">
    <location>
        <begin position="169"/>
        <end position="191"/>
    </location>
</feature>
<dbReference type="SMART" id="SM00256">
    <property type="entry name" value="FBOX"/>
    <property type="match status" value="1"/>
</dbReference>
<reference evidence="6" key="1">
    <citation type="submission" date="2013-12" db="EMBL/GenBank/DDBJ databases">
        <authorList>
            <person name="Linke B."/>
        </authorList>
    </citation>
    <scope>NUCLEOTIDE SEQUENCE [LARGE SCALE GENOMIC DNA]</scope>
    <source>
        <strain evidence="6">CRIB-18</strain>
    </source>
</reference>
<keyword evidence="7" id="KW-1185">Reference proteome</keyword>
<feature type="repeat" description="WD" evidence="3">
    <location>
        <begin position="379"/>
        <end position="395"/>
    </location>
</feature>
<evidence type="ECO:0000259" key="5">
    <source>
        <dbReference type="PROSITE" id="PS50181"/>
    </source>
</evidence>
<keyword evidence="1 3" id="KW-0853">WD repeat</keyword>
<dbReference type="PROSITE" id="PS50181">
    <property type="entry name" value="FBOX"/>
    <property type="match status" value="1"/>
</dbReference>
<dbReference type="InterPro" id="IPR019775">
    <property type="entry name" value="WD40_repeat_CS"/>
</dbReference>
<feature type="repeat" description="WD" evidence="3">
    <location>
        <begin position="308"/>
        <end position="347"/>
    </location>
</feature>
<evidence type="ECO:0000256" key="3">
    <source>
        <dbReference type="PROSITE-ProRule" id="PRU00221"/>
    </source>
</evidence>
<dbReference type="InterPro" id="IPR001680">
    <property type="entry name" value="WD40_rpt"/>
</dbReference>
<gene>
    <name evidence="6" type="ORF">CSEC_2010</name>
</gene>
<dbReference type="OrthoDB" id="269774at2"/>
<dbReference type="AlphaFoldDB" id="A0A090D0J4"/>
<dbReference type="EMBL" id="CCEJ010000009">
    <property type="protein sequence ID" value="CDR34816.1"/>
    <property type="molecule type" value="Genomic_DNA"/>
</dbReference>
<keyword evidence="2" id="KW-0677">Repeat</keyword>
<feature type="region of interest" description="Disordered" evidence="4">
    <location>
        <begin position="1"/>
        <end position="22"/>
    </location>
</feature>
<evidence type="ECO:0000256" key="2">
    <source>
        <dbReference type="ARBA" id="ARBA00022737"/>
    </source>
</evidence>
<dbReference type="Gene3D" id="2.130.10.10">
    <property type="entry name" value="YVTN repeat-like/Quinoprotein amine dehydrogenase"/>
    <property type="match status" value="2"/>
</dbReference>
<dbReference type="PROSITE" id="PS00678">
    <property type="entry name" value="WD_REPEATS_1"/>
    <property type="match status" value="3"/>
</dbReference>
<dbReference type="Proteomes" id="UP000031552">
    <property type="component" value="Unassembled WGS sequence"/>
</dbReference>
<dbReference type="SMART" id="SM00564">
    <property type="entry name" value="PQQ"/>
    <property type="match status" value="4"/>
</dbReference>
<dbReference type="PRINTS" id="PR00320">
    <property type="entry name" value="GPROTEINBRPT"/>
</dbReference>
<comment type="caution">
    <text evidence="6">The sequence shown here is derived from an EMBL/GenBank/DDBJ whole genome shotgun (WGS) entry which is preliminary data.</text>
</comment>
<dbReference type="Pfam" id="PF00400">
    <property type="entry name" value="WD40"/>
    <property type="match status" value="3"/>
</dbReference>
<dbReference type="PANTHER" id="PTHR22847:SF637">
    <property type="entry name" value="WD REPEAT DOMAIN 5B"/>
    <property type="match status" value="1"/>
</dbReference>
<dbReference type="SUPFAM" id="SSF81383">
    <property type="entry name" value="F-box domain"/>
    <property type="match status" value="1"/>
</dbReference>
<dbReference type="InterPro" id="IPR001810">
    <property type="entry name" value="F-box_dom"/>
</dbReference>
<dbReference type="CDD" id="cd00200">
    <property type="entry name" value="WD40"/>
    <property type="match status" value="1"/>
</dbReference>
<feature type="domain" description="F-box" evidence="5">
    <location>
        <begin position="22"/>
        <end position="73"/>
    </location>
</feature>
<name>A0A090D0J4_9BACT</name>
<sequence>MNRVGSKPSIIEGLNESEETTGPGIHSLPAELIIEIFSNLDFKSLNMAALTCKLLKDLCKDSALIKNLFFKSLPETAKTLYRTTIDDTFLWQSLMADAHMRSTSGKIEPTLTKIKPTSTRCLKLINGKIFAAAITGAIEVFDGTTGKEIKRLEGHTLEPRDFKMFDGKLISASSDNTIRIWDLEKGETVRVLGGHAGSVIKLEVYKGTLISTSYDKTLRLWDINSGKELKVLAPPNYLHGFCLSDGKIFSVAGDYFYIWDAANGNEIKVIEYPHPVKNFIAANRKLFIASKKGVIHVLDIETNELKKLEGHTKFVTTMVESNGKLFSGSEDRTIRIWDVDSGRELWTLRGHSDQITHIKVLDKNLISYSLPLIPRRFDDQTIRLWDIDTGRELRKFDTSNDFNPVLSLCSLQLSVGKIIAWSSKTILIFDFSQKPQNPII</sequence>
<dbReference type="InterPro" id="IPR011047">
    <property type="entry name" value="Quinoprotein_ADH-like_sf"/>
</dbReference>
<dbReference type="InterPro" id="IPR015943">
    <property type="entry name" value="WD40/YVTN_repeat-like_dom_sf"/>
</dbReference>
<reference evidence="6" key="2">
    <citation type="submission" date="2014-09" db="EMBL/GenBank/DDBJ databases">
        <title>Criblamydia sequanensis harbors a mega-plasmid encoding arsenite resistance.</title>
        <authorList>
            <person name="Bertelli C."/>
            <person name="Goesmann A."/>
            <person name="Greub G."/>
        </authorList>
    </citation>
    <scope>NUCLEOTIDE SEQUENCE [LARGE SCALE GENOMIC DNA]</scope>
    <source>
        <strain evidence="6">CRIB-18</strain>
    </source>
</reference>
<dbReference type="eggNOG" id="COG2319">
    <property type="taxonomic scope" value="Bacteria"/>
</dbReference>
<dbReference type="SMART" id="SM00320">
    <property type="entry name" value="WD40"/>
    <property type="match status" value="6"/>
</dbReference>
<evidence type="ECO:0000313" key="7">
    <source>
        <dbReference type="Proteomes" id="UP000031552"/>
    </source>
</evidence>
<evidence type="ECO:0000313" key="6">
    <source>
        <dbReference type="EMBL" id="CDR34816.1"/>
    </source>
</evidence>
<dbReference type="InterPro" id="IPR036047">
    <property type="entry name" value="F-box-like_dom_sf"/>
</dbReference>
<dbReference type="STRING" id="1437425.CSEC_2010"/>
<proteinExistence type="predicted"/>
<protein>
    <submittedName>
        <fullName evidence="6">F-box and WD repeat-containing protein</fullName>
    </submittedName>
</protein>
<dbReference type="InterPro" id="IPR018391">
    <property type="entry name" value="PQQ_b-propeller_rpt"/>
</dbReference>
<feature type="repeat" description="WD" evidence="3">
    <location>
        <begin position="192"/>
        <end position="231"/>
    </location>
</feature>
<organism evidence="6 7">
    <name type="scientific">Candidatus Criblamydia sequanensis CRIB-18</name>
    <dbReference type="NCBI Taxonomy" id="1437425"/>
    <lineage>
        <taxon>Bacteria</taxon>
        <taxon>Pseudomonadati</taxon>
        <taxon>Chlamydiota</taxon>
        <taxon>Chlamydiia</taxon>
        <taxon>Parachlamydiales</taxon>
        <taxon>Candidatus Criblamydiaceae</taxon>
        <taxon>Candidatus Criblamydia</taxon>
    </lineage>
</organism>
<dbReference type="PROSITE" id="PS50082">
    <property type="entry name" value="WD_REPEATS_2"/>
    <property type="match status" value="4"/>
</dbReference>
<accession>A0A090D0J4</accession>
<dbReference type="InterPro" id="IPR020472">
    <property type="entry name" value="WD40_PAC1"/>
</dbReference>